<feature type="domain" description="ABC transporter" evidence="9">
    <location>
        <begin position="3"/>
        <end position="239"/>
    </location>
</feature>
<dbReference type="CDD" id="cd03225">
    <property type="entry name" value="ABC_cobalt_CbiO_domain1"/>
    <property type="match status" value="2"/>
</dbReference>
<keyword evidence="3" id="KW-0813">Transport</keyword>
<dbReference type="InterPro" id="IPR017871">
    <property type="entry name" value="ABC_transporter-like_CS"/>
</dbReference>
<evidence type="ECO:0000256" key="7">
    <source>
        <dbReference type="ARBA" id="ARBA00022967"/>
    </source>
</evidence>
<organism evidence="10 11">
    <name type="scientific">Formimonas warabiya</name>
    <dbReference type="NCBI Taxonomy" id="1761012"/>
    <lineage>
        <taxon>Bacteria</taxon>
        <taxon>Bacillati</taxon>
        <taxon>Bacillota</taxon>
        <taxon>Clostridia</taxon>
        <taxon>Eubacteriales</taxon>
        <taxon>Peptococcaceae</taxon>
        <taxon>Candidatus Formimonas</taxon>
    </lineage>
</organism>
<dbReference type="PROSITE" id="PS00211">
    <property type="entry name" value="ABC_TRANSPORTER_1"/>
    <property type="match status" value="1"/>
</dbReference>
<comment type="similarity">
    <text evidence="2">Belongs to the ABC transporter superfamily.</text>
</comment>
<dbReference type="PROSITE" id="PS50893">
    <property type="entry name" value="ABC_TRANSPORTER_2"/>
    <property type="match status" value="2"/>
</dbReference>
<feature type="domain" description="ABC transporter" evidence="9">
    <location>
        <begin position="266"/>
        <end position="498"/>
    </location>
</feature>
<dbReference type="RefSeq" id="WP_214658864.1">
    <property type="nucleotide sequence ID" value="NZ_CP017634.1"/>
</dbReference>
<keyword evidence="11" id="KW-1185">Reference proteome</keyword>
<dbReference type="SUPFAM" id="SSF52540">
    <property type="entry name" value="P-loop containing nucleoside triphosphate hydrolases"/>
    <property type="match status" value="2"/>
</dbReference>
<evidence type="ECO:0000256" key="5">
    <source>
        <dbReference type="ARBA" id="ARBA00022741"/>
    </source>
</evidence>
<evidence type="ECO:0000256" key="4">
    <source>
        <dbReference type="ARBA" id="ARBA00022475"/>
    </source>
</evidence>
<reference evidence="10 11" key="1">
    <citation type="submission" date="2016-10" db="EMBL/GenBank/DDBJ databases">
        <title>Complete Genome Sequence of Peptococcaceae strain DCMF.</title>
        <authorList>
            <person name="Edwards R.J."/>
            <person name="Holland S.I."/>
            <person name="Deshpande N.P."/>
            <person name="Wong Y.K."/>
            <person name="Ertan H."/>
            <person name="Manefield M."/>
            <person name="Russell T.L."/>
            <person name="Lee M.J."/>
        </authorList>
    </citation>
    <scope>NUCLEOTIDE SEQUENCE [LARGE SCALE GENOMIC DNA]</scope>
    <source>
        <strain evidence="10 11">DCMF</strain>
    </source>
</reference>
<dbReference type="GO" id="GO:0005524">
    <property type="term" value="F:ATP binding"/>
    <property type="evidence" value="ECO:0007669"/>
    <property type="project" value="UniProtKB-KW"/>
</dbReference>
<dbReference type="SMART" id="SM00382">
    <property type="entry name" value="AAA"/>
    <property type="match status" value="2"/>
</dbReference>
<evidence type="ECO:0000313" key="11">
    <source>
        <dbReference type="Proteomes" id="UP000323521"/>
    </source>
</evidence>
<keyword evidence="6" id="KW-0067">ATP-binding</keyword>
<evidence type="ECO:0000256" key="6">
    <source>
        <dbReference type="ARBA" id="ARBA00022840"/>
    </source>
</evidence>
<dbReference type="GO" id="GO:0042626">
    <property type="term" value="F:ATPase-coupled transmembrane transporter activity"/>
    <property type="evidence" value="ECO:0007669"/>
    <property type="project" value="TreeGrafter"/>
</dbReference>
<evidence type="ECO:0000313" key="10">
    <source>
        <dbReference type="EMBL" id="ATW27441.1"/>
    </source>
</evidence>
<dbReference type="GO" id="GO:0016887">
    <property type="term" value="F:ATP hydrolysis activity"/>
    <property type="evidence" value="ECO:0007669"/>
    <property type="project" value="InterPro"/>
</dbReference>
<protein>
    <recommendedName>
        <fullName evidence="9">ABC transporter domain-containing protein</fullName>
    </recommendedName>
</protein>
<name>A0A3G1KYB9_FORW1</name>
<gene>
    <name evidence="10" type="ORF">DCMF_24195</name>
</gene>
<dbReference type="InterPro" id="IPR050095">
    <property type="entry name" value="ECF_ABC_transporter_ATP-bd"/>
</dbReference>
<dbReference type="Pfam" id="PF00005">
    <property type="entry name" value="ABC_tran"/>
    <property type="match status" value="2"/>
</dbReference>
<keyword evidence="5" id="KW-0547">Nucleotide-binding</keyword>
<dbReference type="InterPro" id="IPR003439">
    <property type="entry name" value="ABC_transporter-like_ATP-bd"/>
</dbReference>
<evidence type="ECO:0000256" key="3">
    <source>
        <dbReference type="ARBA" id="ARBA00022448"/>
    </source>
</evidence>
<dbReference type="GO" id="GO:0043190">
    <property type="term" value="C:ATP-binding cassette (ABC) transporter complex"/>
    <property type="evidence" value="ECO:0007669"/>
    <property type="project" value="TreeGrafter"/>
</dbReference>
<dbReference type="AlphaFoldDB" id="A0A3G1KYB9"/>
<dbReference type="KEGG" id="fwa:DCMF_24195"/>
<keyword evidence="4" id="KW-1003">Cell membrane</keyword>
<keyword evidence="7" id="KW-1278">Translocase</keyword>
<dbReference type="Proteomes" id="UP000323521">
    <property type="component" value="Chromosome"/>
</dbReference>
<evidence type="ECO:0000259" key="9">
    <source>
        <dbReference type="PROSITE" id="PS50893"/>
    </source>
</evidence>
<dbReference type="InterPro" id="IPR003593">
    <property type="entry name" value="AAA+_ATPase"/>
</dbReference>
<evidence type="ECO:0000256" key="2">
    <source>
        <dbReference type="ARBA" id="ARBA00005417"/>
    </source>
</evidence>
<dbReference type="Gene3D" id="3.40.50.300">
    <property type="entry name" value="P-loop containing nucleotide triphosphate hydrolases"/>
    <property type="match status" value="2"/>
</dbReference>
<dbReference type="EMBL" id="CP017634">
    <property type="protein sequence ID" value="ATW27441.1"/>
    <property type="molecule type" value="Genomic_DNA"/>
</dbReference>
<proteinExistence type="inferred from homology"/>
<evidence type="ECO:0000256" key="1">
    <source>
        <dbReference type="ARBA" id="ARBA00004202"/>
    </source>
</evidence>
<comment type="subcellular location">
    <subcellularLocation>
        <location evidence="1">Cell membrane</location>
        <topology evidence="1">Peripheral membrane protein</topology>
    </subcellularLocation>
</comment>
<accession>A0A3G1KYB9</accession>
<evidence type="ECO:0000256" key="8">
    <source>
        <dbReference type="ARBA" id="ARBA00023136"/>
    </source>
</evidence>
<dbReference type="InterPro" id="IPR027417">
    <property type="entry name" value="P-loop_NTPase"/>
</dbReference>
<dbReference type="InterPro" id="IPR015856">
    <property type="entry name" value="ABC_transpr_CbiO/EcfA_su"/>
</dbReference>
<sequence>MTIIVNNLSFRYHDSSVKALKGIDLEAQPGELLFIIGGNASGKSTLLLCMAGIIPHLVTGELSGDILVDHIRMGENGIQQERPGMALQDSDTYLFEEVFQEIAYPLVNQGASQEEVSDSVYAASKSLGISRLLHRSMSTLSGGERQKVAIATALVTKSPVLLLDEPVEQLDPDAAHEVLTILQKMAREGKTVIVTGKQGDFARKYAGKIVFLDNGSSVRNISAAGNIFDDNPARHLSAPNLKVARESSCGEQLLEERDAGTLSPVVKFEKVTHLFQDGGGVEEIDFAIKPGEVIAIMGPNGAGKSTLLKHCLGLLRAQKGKTFIFGEDASALPSWKLAQKVGMLFQNPDDQIFNERVDKEVAWNLKVRGMTWEQALSEAKKVLEELGLLDLCEKHPHELIRSQRQLIALASVLVTHPDLIILDEPSKSLDHKHVREIMDRILQQRPSRGAVIIVTHDPALAWLYADRIALIVAGRLAGIGNTEDILLDHVRMEKAKLSRHPFVMDLHESNSDVQGEY</sequence>
<dbReference type="PANTHER" id="PTHR43553">
    <property type="entry name" value="HEAVY METAL TRANSPORTER"/>
    <property type="match status" value="1"/>
</dbReference>
<keyword evidence="8" id="KW-0472">Membrane</keyword>